<evidence type="ECO:0000313" key="2">
    <source>
        <dbReference type="Proteomes" id="UP000178186"/>
    </source>
</evidence>
<sequence>MPKTISKKEAVEFLGLDEKTFDNYFKNAAEFPCLERNGGRGRFYFDKDVLDEWKEGFNWRTVELTKEDYALCLDFALAMHFRGYVRSDFGTGRQREFGQKLTNWIKGQLGEVAVRKFIKREFEIDVELDFEIRKKIVPQDIIRITKNGASREPKIGVGIKSSKPKNAYLILGENEVEIEGRRSDVHIFCRPDIPDDHLLRLAKSEVMNTVKNEQHYSKYADLIPDFSNIHCEIAGWCNAQELAHVTEIPGQKFDGMRWVKKSGLLKKTKRDWKELIKQL</sequence>
<accession>A0A1G2GXE8</accession>
<evidence type="ECO:0008006" key="3">
    <source>
        <dbReference type="Google" id="ProtNLM"/>
    </source>
</evidence>
<comment type="caution">
    <text evidence="1">The sequence shown here is derived from an EMBL/GenBank/DDBJ whole genome shotgun (WGS) entry which is preliminary data.</text>
</comment>
<organism evidence="1 2">
    <name type="scientific">Candidatus Ryanbacteria bacterium RIFCSPLOWO2_02_FULL_45_11c</name>
    <dbReference type="NCBI Taxonomy" id="1802128"/>
    <lineage>
        <taxon>Bacteria</taxon>
        <taxon>Candidatus Ryaniibacteriota</taxon>
    </lineage>
</organism>
<dbReference type="AlphaFoldDB" id="A0A1G2GXE8"/>
<name>A0A1G2GXE8_9BACT</name>
<protein>
    <recommendedName>
        <fullName evidence="3">Helix-turn-helix domain-containing protein</fullName>
    </recommendedName>
</protein>
<proteinExistence type="predicted"/>
<evidence type="ECO:0000313" key="1">
    <source>
        <dbReference type="EMBL" id="OGZ54458.1"/>
    </source>
</evidence>
<gene>
    <name evidence="1" type="ORF">A3H64_01285</name>
</gene>
<reference evidence="1 2" key="1">
    <citation type="journal article" date="2016" name="Nat. Commun.">
        <title>Thousands of microbial genomes shed light on interconnected biogeochemical processes in an aquifer system.</title>
        <authorList>
            <person name="Anantharaman K."/>
            <person name="Brown C.T."/>
            <person name="Hug L.A."/>
            <person name="Sharon I."/>
            <person name="Castelle C.J."/>
            <person name="Probst A.J."/>
            <person name="Thomas B.C."/>
            <person name="Singh A."/>
            <person name="Wilkins M.J."/>
            <person name="Karaoz U."/>
            <person name="Brodie E.L."/>
            <person name="Williams K.H."/>
            <person name="Hubbard S.S."/>
            <person name="Banfield J.F."/>
        </authorList>
    </citation>
    <scope>NUCLEOTIDE SEQUENCE [LARGE SCALE GENOMIC DNA]</scope>
</reference>
<dbReference type="EMBL" id="MHNY01000044">
    <property type="protein sequence ID" value="OGZ54458.1"/>
    <property type="molecule type" value="Genomic_DNA"/>
</dbReference>
<dbReference type="Proteomes" id="UP000178186">
    <property type="component" value="Unassembled WGS sequence"/>
</dbReference>